<dbReference type="Proteomes" id="UP000319756">
    <property type="component" value="Chromosome"/>
</dbReference>
<evidence type="ECO:0000313" key="1">
    <source>
        <dbReference type="EMBL" id="QDI91808.1"/>
    </source>
</evidence>
<dbReference type="PROSITE" id="PS51257">
    <property type="entry name" value="PROKAR_LIPOPROTEIN"/>
    <property type="match status" value="1"/>
</dbReference>
<accession>A0A514LIY0</accession>
<evidence type="ECO:0000313" key="2">
    <source>
        <dbReference type="Proteomes" id="UP000319756"/>
    </source>
</evidence>
<gene>
    <name evidence="1" type="ORF">EPH95_12000</name>
</gene>
<dbReference type="KEGG" id="sale:EPH95_12000"/>
<name>A0A514LIY0_9BACI</name>
<protein>
    <submittedName>
        <fullName evidence="1">Uncharacterized protein</fullName>
    </submittedName>
</protein>
<reference evidence="2" key="1">
    <citation type="submission" date="2019-01" db="EMBL/GenBank/DDBJ databases">
        <title>Genomic analysis of Salicibibacter sp. NKC3-5.</title>
        <authorList>
            <person name="Oh Y.J."/>
        </authorList>
    </citation>
    <scope>NUCLEOTIDE SEQUENCE [LARGE SCALE GENOMIC DNA]</scope>
    <source>
        <strain evidence="2">NKC3-5</strain>
    </source>
</reference>
<organism evidence="1 2">
    <name type="scientific">Salicibibacter halophilus</name>
    <dbReference type="NCBI Taxonomy" id="2502791"/>
    <lineage>
        <taxon>Bacteria</taxon>
        <taxon>Bacillati</taxon>
        <taxon>Bacillota</taxon>
        <taxon>Bacilli</taxon>
        <taxon>Bacillales</taxon>
        <taxon>Bacillaceae</taxon>
        <taxon>Salicibibacter</taxon>
    </lineage>
</organism>
<keyword evidence="2" id="KW-1185">Reference proteome</keyword>
<dbReference type="EMBL" id="CP035485">
    <property type="protein sequence ID" value="QDI91808.1"/>
    <property type="molecule type" value="Genomic_DNA"/>
</dbReference>
<proteinExistence type="predicted"/>
<dbReference type="AlphaFoldDB" id="A0A514LIY0"/>
<sequence>MRNEGRWYYLNAETDGFFIVTAFLLIACENGSDTTEESVSELPEEMPDEFDFSLKYGYSAANEINTYEDTYTKDLASDGDVTTDFELSPEERQSIYDEMRNVDILNTPNYVSDTQCVDPHGENHLTITIDEETIEKDWISAMCDDTDEKLSEFIQYVHDEYIEPTEEYQELPEPMGGYD</sequence>